<dbReference type="GO" id="GO:0003676">
    <property type="term" value="F:nucleic acid binding"/>
    <property type="evidence" value="ECO:0007669"/>
    <property type="project" value="InterPro"/>
</dbReference>
<sequence>MLRAFVDNKQSNWDQLLPSLEFAYNNAVNASTGYSPFFLNTGQHPRLPSALLIPPNSSVPTVDAFLSEQATTLILAQDALQRAQDHQEEQANKRRRDHKFKVGDQVLLRATNATILADSIRPADKLRP</sequence>
<reference evidence="1" key="1">
    <citation type="submission" date="2021-11" db="EMBL/GenBank/DDBJ databases">
        <authorList>
            <person name="Herlambang A."/>
            <person name="Guo Y."/>
            <person name="Takashima Y."/>
            <person name="Nishizawa T."/>
        </authorList>
    </citation>
    <scope>NUCLEOTIDE SEQUENCE</scope>
    <source>
        <strain evidence="1">E1425</strain>
    </source>
</reference>
<dbReference type="PANTHER" id="PTHR37984:SF5">
    <property type="entry name" value="PROTEIN NYNRIN-LIKE"/>
    <property type="match status" value="1"/>
</dbReference>
<gene>
    <name evidence="1" type="ORF">EMPS_07771</name>
</gene>
<evidence type="ECO:0000313" key="2">
    <source>
        <dbReference type="Proteomes" id="UP000827284"/>
    </source>
</evidence>
<dbReference type="EMBL" id="BQFW01000011">
    <property type="protein sequence ID" value="GJJ75413.1"/>
    <property type="molecule type" value="Genomic_DNA"/>
</dbReference>
<dbReference type="AlphaFoldDB" id="A0A9P3LYS1"/>
<proteinExistence type="predicted"/>
<dbReference type="Gene3D" id="3.30.420.10">
    <property type="entry name" value="Ribonuclease H-like superfamily/Ribonuclease H"/>
    <property type="match status" value="1"/>
</dbReference>
<organism evidence="1 2">
    <name type="scientific">Entomortierella parvispora</name>
    <dbReference type="NCBI Taxonomy" id="205924"/>
    <lineage>
        <taxon>Eukaryota</taxon>
        <taxon>Fungi</taxon>
        <taxon>Fungi incertae sedis</taxon>
        <taxon>Mucoromycota</taxon>
        <taxon>Mortierellomycotina</taxon>
        <taxon>Mortierellomycetes</taxon>
        <taxon>Mortierellales</taxon>
        <taxon>Mortierellaceae</taxon>
        <taxon>Entomortierella</taxon>
    </lineage>
</organism>
<keyword evidence="2" id="KW-1185">Reference proteome</keyword>
<dbReference type="InterPro" id="IPR036397">
    <property type="entry name" value="RNaseH_sf"/>
</dbReference>
<dbReference type="Proteomes" id="UP000827284">
    <property type="component" value="Unassembled WGS sequence"/>
</dbReference>
<protein>
    <recommendedName>
        <fullName evidence="3">Integrase catalytic domain-containing protein</fullName>
    </recommendedName>
</protein>
<dbReference type="PANTHER" id="PTHR37984">
    <property type="entry name" value="PROTEIN CBG26694"/>
    <property type="match status" value="1"/>
</dbReference>
<dbReference type="OrthoDB" id="2447315at2759"/>
<evidence type="ECO:0000313" key="1">
    <source>
        <dbReference type="EMBL" id="GJJ75413.1"/>
    </source>
</evidence>
<comment type="caution">
    <text evidence="1">The sequence shown here is derived from an EMBL/GenBank/DDBJ whole genome shotgun (WGS) entry which is preliminary data.</text>
</comment>
<accession>A0A9P3LYS1</accession>
<dbReference type="InterPro" id="IPR050951">
    <property type="entry name" value="Retrovirus_Pol_polyprotein"/>
</dbReference>
<evidence type="ECO:0008006" key="3">
    <source>
        <dbReference type="Google" id="ProtNLM"/>
    </source>
</evidence>
<name>A0A9P3LYS1_9FUNG</name>
<reference evidence="1" key="2">
    <citation type="journal article" date="2022" name="Microbiol. Resour. Announc.">
        <title>Whole-Genome Sequence of Entomortierella parvispora E1425, a Mucoromycotan Fungus Associated with Burkholderiaceae-Related Endosymbiotic Bacteria.</title>
        <authorList>
            <person name="Herlambang A."/>
            <person name="Guo Y."/>
            <person name="Takashima Y."/>
            <person name="Narisawa K."/>
            <person name="Ohta H."/>
            <person name="Nishizawa T."/>
        </authorList>
    </citation>
    <scope>NUCLEOTIDE SEQUENCE</scope>
    <source>
        <strain evidence="1">E1425</strain>
    </source>
</reference>